<feature type="domain" description="ELM2" evidence="4">
    <location>
        <begin position="345"/>
        <end position="385"/>
    </location>
</feature>
<dbReference type="PROSITE" id="PS51011">
    <property type="entry name" value="ARID"/>
    <property type="match status" value="1"/>
</dbReference>
<dbReference type="Gene3D" id="1.10.150.60">
    <property type="entry name" value="ARID DNA-binding domain"/>
    <property type="match status" value="1"/>
</dbReference>
<dbReference type="PANTHER" id="PTHR46410">
    <property type="entry name" value="AT-RICH INTERACTIVE DOMAIN-CONTAINING PROTEIN 2"/>
    <property type="match status" value="1"/>
</dbReference>
<evidence type="ECO:0008006" key="7">
    <source>
        <dbReference type="Google" id="ProtNLM"/>
    </source>
</evidence>
<dbReference type="InterPro" id="IPR000949">
    <property type="entry name" value="ELM2_dom"/>
</dbReference>
<dbReference type="SMART" id="SM01189">
    <property type="entry name" value="ELM2"/>
    <property type="match status" value="1"/>
</dbReference>
<dbReference type="PANTHER" id="PTHR46410:SF1">
    <property type="entry name" value="AT-RICH INTERACTIVE DOMAIN-CONTAINING PROTEIN 1"/>
    <property type="match status" value="1"/>
</dbReference>
<feature type="region of interest" description="Disordered" evidence="2">
    <location>
        <begin position="511"/>
        <end position="544"/>
    </location>
</feature>
<gene>
    <name evidence="5" type="ORF">MERR_LOCUS4136</name>
</gene>
<keyword evidence="6" id="KW-1185">Reference proteome</keyword>
<comment type="caution">
    <text evidence="5">The sequence shown here is derived from an EMBL/GenBank/DDBJ whole genome shotgun (WGS) entry which is preliminary data.</text>
</comment>
<dbReference type="CDD" id="cd16100">
    <property type="entry name" value="ARID"/>
    <property type="match status" value="1"/>
</dbReference>
<dbReference type="GO" id="GO:0003677">
    <property type="term" value="F:DNA binding"/>
    <property type="evidence" value="ECO:0007669"/>
    <property type="project" value="InterPro"/>
</dbReference>
<evidence type="ECO:0000313" key="5">
    <source>
        <dbReference type="EMBL" id="CAA7016901.1"/>
    </source>
</evidence>
<dbReference type="SMART" id="SM01014">
    <property type="entry name" value="ARID"/>
    <property type="match status" value="1"/>
</dbReference>
<dbReference type="InterPro" id="IPR036431">
    <property type="entry name" value="ARID_dom_sf"/>
</dbReference>
<dbReference type="Proteomes" id="UP000467841">
    <property type="component" value="Unassembled WGS sequence"/>
</dbReference>
<keyword evidence="1" id="KW-0539">Nucleus</keyword>
<dbReference type="SUPFAM" id="SSF46774">
    <property type="entry name" value="ARID-like"/>
    <property type="match status" value="1"/>
</dbReference>
<reference evidence="5" key="1">
    <citation type="submission" date="2020-01" db="EMBL/GenBank/DDBJ databases">
        <authorList>
            <person name="Mishra B."/>
        </authorList>
    </citation>
    <scope>NUCLEOTIDE SEQUENCE [LARGE SCALE GENOMIC DNA]</scope>
</reference>
<organism evidence="5 6">
    <name type="scientific">Microthlaspi erraticum</name>
    <dbReference type="NCBI Taxonomy" id="1685480"/>
    <lineage>
        <taxon>Eukaryota</taxon>
        <taxon>Viridiplantae</taxon>
        <taxon>Streptophyta</taxon>
        <taxon>Embryophyta</taxon>
        <taxon>Tracheophyta</taxon>
        <taxon>Spermatophyta</taxon>
        <taxon>Magnoliopsida</taxon>
        <taxon>eudicotyledons</taxon>
        <taxon>Gunneridae</taxon>
        <taxon>Pentapetalae</taxon>
        <taxon>rosids</taxon>
        <taxon>malvids</taxon>
        <taxon>Brassicales</taxon>
        <taxon>Brassicaceae</taxon>
        <taxon>Coluteocarpeae</taxon>
        <taxon>Microthlaspi</taxon>
    </lineage>
</organism>
<evidence type="ECO:0000313" key="6">
    <source>
        <dbReference type="Proteomes" id="UP000467841"/>
    </source>
</evidence>
<name>A0A6D2HL43_9BRAS</name>
<evidence type="ECO:0000256" key="1">
    <source>
        <dbReference type="ARBA" id="ARBA00023242"/>
    </source>
</evidence>
<dbReference type="PROSITE" id="PS51156">
    <property type="entry name" value="ELM2"/>
    <property type="match status" value="1"/>
</dbReference>
<dbReference type="EMBL" id="CACVBM020000266">
    <property type="protein sequence ID" value="CAA7016901.1"/>
    <property type="molecule type" value="Genomic_DNA"/>
</dbReference>
<proteinExistence type="predicted"/>
<protein>
    <recommendedName>
        <fullName evidence="7">ARID domain-containing protein</fullName>
    </recommendedName>
</protein>
<feature type="domain" description="ARID" evidence="3">
    <location>
        <begin position="46"/>
        <end position="140"/>
    </location>
</feature>
<evidence type="ECO:0000256" key="2">
    <source>
        <dbReference type="SAM" id="MobiDB-lite"/>
    </source>
</evidence>
<evidence type="ECO:0000259" key="3">
    <source>
        <dbReference type="PROSITE" id="PS51011"/>
    </source>
</evidence>
<dbReference type="Pfam" id="PF01388">
    <property type="entry name" value="ARID"/>
    <property type="match status" value="1"/>
</dbReference>
<dbReference type="InterPro" id="IPR001606">
    <property type="entry name" value="ARID_dom"/>
</dbReference>
<dbReference type="OrthoDB" id="1938591at2759"/>
<dbReference type="AlphaFoldDB" id="A0A6D2HL43"/>
<dbReference type="SMART" id="SM00501">
    <property type="entry name" value="BRIGHT"/>
    <property type="match status" value="1"/>
</dbReference>
<accession>A0A6D2HL43</accession>
<evidence type="ECO:0000259" key="4">
    <source>
        <dbReference type="PROSITE" id="PS51156"/>
    </source>
</evidence>
<sequence length="544" mass="60909">MAGWSMVAGEEAVDFGNTLKNLVASRSPDGVYSPDSAGSDFEKTIKELVSLFRRVLKCFLVEFCSGDIHRPLPPVTSDGGEVDLFNLFVNVSHRGGFDAVSDKKGLWDKVAQESGLGSKNSTSAKMIYVKYLDALGRWLNKVIAGDGYASSVELSGISDHLMGKLRDFLSEVRRKYELKKGSAAMELGAELKWFIAKTKRRYDKYLIASGSNGAVLEIEGSQPTEERLMLLDAGNGEGSSPAKRKRECPLGTFKWLIQAAKDPFDPSIGRLPDRSAWGFYGSEEPWKQLLLFRASRTVSDPTCEKTWQKIKKMHPCLYDDSNGPGYNLRKRSFWNGYFADDEDRPCSRVGSDFQAEVPEWTGITTESDSKWLGSQIWPPPSKENDNSLCLIERDPIGRGRQDPCGCLAPGSFDCVRFHIIANQEKLILELGLAFYMWCSDTMGEGTLQYWTDSELEKLNSMMVYPPTLSPSFLEEVKAAFPSKCLAKVVSYYYNVALLQYRANQNRITHEEADSDTDQFYDKEPTSGASTSQDPVLFSSKKRRQ</sequence>